<dbReference type="Pfam" id="PF14341">
    <property type="entry name" value="PilX_N"/>
    <property type="match status" value="1"/>
</dbReference>
<dbReference type="Proteomes" id="UP000199256">
    <property type="component" value="Unassembled WGS sequence"/>
</dbReference>
<sequence>MRYRPVKEQGAVLIVSLVMLSLATLIGVSGMSSAHLQERIAGNQKQGTDAFMAAETGVAEVLRASREVVHWPDVDELLTRLSGEGPHPLPDGQTAQWWIPERPEASGSTMSVLVAGGVGSTAAQRTLKITLGTGFGGPHPEGAYHCFGPACTSRAEENFDLGDLGLAFDGRLWPLPDREDGYTCESGQCPEDPPHAVEDALPLPGLFAILEGSGADGAAPREVAHSSDQVQGQPTPILVSDGMSTGGGGDANGTLAEDWRNYVNQLISHPDRKHVMLDGDTANTVNGVSVKGETVYVQDFMGSHEAPRIHYVEGEGSIGLGGHEHGAGILVISDAITLTPSSGTSVTFEGLVILLEGAQLEANEATVNIFGSVVSLAGEDGNLFDDLSGNINIRYSPEAMDNLREHGLWDAAVTHPMITAWQEVM</sequence>
<organism evidence="2 3">
    <name type="scientific">Ectothiorhodospira marina</name>
    <dbReference type="NCBI Taxonomy" id="1396821"/>
    <lineage>
        <taxon>Bacteria</taxon>
        <taxon>Pseudomonadati</taxon>
        <taxon>Pseudomonadota</taxon>
        <taxon>Gammaproteobacteria</taxon>
        <taxon>Chromatiales</taxon>
        <taxon>Ectothiorhodospiraceae</taxon>
        <taxon>Ectothiorhodospira</taxon>
    </lineage>
</organism>
<gene>
    <name evidence="2" type="ORF">SAMN05444515_1132</name>
</gene>
<dbReference type="EMBL" id="FOAA01000013">
    <property type="protein sequence ID" value="SEL29010.1"/>
    <property type="molecule type" value="Genomic_DNA"/>
</dbReference>
<dbReference type="AlphaFoldDB" id="A0A1H7NZG0"/>
<evidence type="ECO:0000259" key="1">
    <source>
        <dbReference type="Pfam" id="PF14341"/>
    </source>
</evidence>
<proteinExistence type="predicted"/>
<dbReference type="OrthoDB" id="5790271at2"/>
<feature type="domain" description="Type 4 fimbrial biogenesis protein PilX N-terminal" evidence="1">
    <location>
        <begin position="9"/>
        <end position="58"/>
    </location>
</feature>
<evidence type="ECO:0000313" key="3">
    <source>
        <dbReference type="Proteomes" id="UP000199256"/>
    </source>
</evidence>
<dbReference type="STRING" id="1396821.SAMN05444515_1132"/>
<protein>
    <submittedName>
        <fullName evidence="2">PilX N-terminal</fullName>
    </submittedName>
</protein>
<reference evidence="3" key="1">
    <citation type="submission" date="2016-10" db="EMBL/GenBank/DDBJ databases">
        <authorList>
            <person name="Varghese N."/>
            <person name="Submissions S."/>
        </authorList>
    </citation>
    <scope>NUCLEOTIDE SEQUENCE [LARGE SCALE GENOMIC DNA]</scope>
    <source>
        <strain evidence="3">DSM 241</strain>
    </source>
</reference>
<keyword evidence="3" id="KW-1185">Reference proteome</keyword>
<dbReference type="InterPro" id="IPR025746">
    <property type="entry name" value="PilX_N_dom"/>
</dbReference>
<dbReference type="RefSeq" id="WP_090254396.1">
    <property type="nucleotide sequence ID" value="NZ_FOAA01000013.1"/>
</dbReference>
<evidence type="ECO:0000313" key="2">
    <source>
        <dbReference type="EMBL" id="SEL29010.1"/>
    </source>
</evidence>
<name>A0A1H7NZG0_9GAMM</name>
<accession>A0A1H7NZG0</accession>